<dbReference type="GO" id="GO:0016567">
    <property type="term" value="P:protein ubiquitination"/>
    <property type="evidence" value="ECO:0007669"/>
    <property type="project" value="UniProtKB-UniPathway"/>
</dbReference>
<organism evidence="4 5">
    <name type="scientific">Marchantia polymorpha subsp. ruderalis</name>
    <dbReference type="NCBI Taxonomy" id="1480154"/>
    <lineage>
        <taxon>Eukaryota</taxon>
        <taxon>Viridiplantae</taxon>
        <taxon>Streptophyta</taxon>
        <taxon>Embryophyta</taxon>
        <taxon>Marchantiophyta</taxon>
        <taxon>Marchantiopsida</taxon>
        <taxon>Marchantiidae</taxon>
        <taxon>Marchantiales</taxon>
        <taxon>Marchantiaceae</taxon>
        <taxon>Marchantia</taxon>
    </lineage>
</organism>
<dbReference type="UniPathway" id="UPA00143"/>
<evidence type="ECO:0000256" key="2">
    <source>
        <dbReference type="ARBA" id="ARBA00022786"/>
    </source>
</evidence>
<sequence length="635" mass="70632">MAVGDDGLGLLTRTYGYEKSEVSAGALLSLDESGAQEESHFCEVRNQDISSFHVSFTLILKPRQQEHQLNHPGALITAEEEKHGRWANWRKRQELEEASKAKEGLHMLPLLNASSYFRELPPTCSCAAESSPDSSSPGIPVVDIADLPGGAEGFAAAADFCYLVKPTFTVQNVAQIRAVADYLGMADLLESTKKFLYVNVFSHWRFSAAFLQQYKRLNSPVDEYIESRCLKVIVVACTKAFSETKYLSAPMPLASSVATGATWQSSPSQALTEIIVRMVSLPDCYVAEVVDSLVEMQINLNLKCRQGRNVRSWLDSVLADECVSDKARCWMVLCLARLLLKGAPTTRPWLELSSQYWCSLLEHMDGLMAVAEESMHDRLVSVKKLLEHRIGASLFEIDEYLHVYKFGPETLLALVLHFIKEGDSNDEALEEVADEVDGFIWNYAESIAVSTDVLVALIKAFPAQSRRSHDTLYGAIEKLLNKNSGYSQEEKQSLWRLIDRSKLSPSEYERALSNPGFLCQPHILESVLQQHSDELAKVPDGDGRNLRHIMQKVINASLKLLEENSRRSMEILELQKQYAALLGGKICPARDSCYNSPDLFRKDALGGVHSFIVGVGEETEEASSEASDTHTISAL</sequence>
<comment type="caution">
    <text evidence="4">The sequence shown here is derived from an EMBL/GenBank/DDBJ whole genome shotgun (WGS) entry which is preliminary data.</text>
</comment>
<protein>
    <recommendedName>
        <fullName evidence="3">NPH3 domain-containing protein</fullName>
    </recommendedName>
</protein>
<dbReference type="AlphaFoldDB" id="A0A176VVR2"/>
<dbReference type="PANTHER" id="PTHR32370">
    <property type="entry name" value="OS12G0117600 PROTEIN"/>
    <property type="match status" value="1"/>
</dbReference>
<feature type="domain" description="NPH3" evidence="3">
    <location>
        <begin position="287"/>
        <end position="532"/>
    </location>
</feature>
<evidence type="ECO:0000313" key="4">
    <source>
        <dbReference type="EMBL" id="OAE24894.1"/>
    </source>
</evidence>
<evidence type="ECO:0000259" key="3">
    <source>
        <dbReference type="PROSITE" id="PS51649"/>
    </source>
</evidence>
<dbReference type="InterPro" id="IPR043454">
    <property type="entry name" value="NPH3/RPT2-like"/>
</dbReference>
<evidence type="ECO:0000313" key="5">
    <source>
        <dbReference type="Proteomes" id="UP000077202"/>
    </source>
</evidence>
<name>A0A176VVR2_MARPO</name>
<proteinExistence type="predicted"/>
<accession>A0A176VVR2</accession>
<keyword evidence="2" id="KW-0833">Ubl conjugation pathway</keyword>
<dbReference type="InterPro" id="IPR011333">
    <property type="entry name" value="SKP1/BTB/POZ_sf"/>
</dbReference>
<comment type="pathway">
    <text evidence="1">Protein modification; protein ubiquitination.</text>
</comment>
<dbReference type="Proteomes" id="UP000077202">
    <property type="component" value="Unassembled WGS sequence"/>
</dbReference>
<gene>
    <name evidence="4" type="ORF">AXG93_2931s1370</name>
</gene>
<keyword evidence="5" id="KW-1185">Reference proteome</keyword>
<evidence type="ECO:0000256" key="1">
    <source>
        <dbReference type="ARBA" id="ARBA00004906"/>
    </source>
</evidence>
<dbReference type="EMBL" id="LVLJ01002458">
    <property type="protein sequence ID" value="OAE24894.1"/>
    <property type="molecule type" value="Genomic_DNA"/>
</dbReference>
<dbReference type="PROSITE" id="PS51649">
    <property type="entry name" value="NPH3"/>
    <property type="match status" value="1"/>
</dbReference>
<reference evidence="4" key="1">
    <citation type="submission" date="2016-03" db="EMBL/GenBank/DDBJ databases">
        <title>Mechanisms controlling the formation of the plant cell surface in tip-growing cells are functionally conserved among land plants.</title>
        <authorList>
            <person name="Honkanen S."/>
            <person name="Jones V.A."/>
            <person name="Morieri G."/>
            <person name="Champion C."/>
            <person name="Hetherington A.J."/>
            <person name="Kelly S."/>
            <person name="Saint-Marcoux D."/>
            <person name="Proust H."/>
            <person name="Prescott H."/>
            <person name="Dolan L."/>
        </authorList>
    </citation>
    <scope>NUCLEOTIDE SEQUENCE [LARGE SCALE GENOMIC DNA]</scope>
    <source>
        <tissue evidence="4">Whole gametophyte</tissue>
    </source>
</reference>
<dbReference type="SUPFAM" id="SSF54695">
    <property type="entry name" value="POZ domain"/>
    <property type="match status" value="1"/>
</dbReference>
<dbReference type="InterPro" id="IPR027356">
    <property type="entry name" value="NPH3_dom"/>
</dbReference>
<dbReference type="Pfam" id="PF03000">
    <property type="entry name" value="NPH3"/>
    <property type="match status" value="1"/>
</dbReference>